<sequence>MSTNQRLAWNFEFTPKASLPLADLVDKKDEQLKWEIRYFWSDNEPIILNTIDNSLLELANYKQKHREDDYYLLLNQNYNIKKRRDQLLYKPLLKQTNHAVGYGPKIILERTQDQPTPPELQEIMQQVEQEGIEVSVKKDALIYKCPTKPKVKIELARLEVRQKIYFSVCIEGRSLRLVEMISKHLLDEPISCEYVTFLKNLLQL</sequence>
<dbReference type="STRING" id="447.Lboz_0880"/>
<evidence type="ECO:0000313" key="2">
    <source>
        <dbReference type="Proteomes" id="UP000054695"/>
    </source>
</evidence>
<evidence type="ECO:0000313" key="1">
    <source>
        <dbReference type="EMBL" id="KTC75273.1"/>
    </source>
</evidence>
<dbReference type="OrthoDB" id="5647572at2"/>
<evidence type="ECO:0008006" key="3">
    <source>
        <dbReference type="Google" id="ProtNLM"/>
    </source>
</evidence>
<accession>A0A0W0RW51</accession>
<reference evidence="1 2" key="1">
    <citation type="submission" date="2015-11" db="EMBL/GenBank/DDBJ databases">
        <title>Genomic analysis of 38 Legionella species identifies large and diverse effector repertoires.</title>
        <authorList>
            <person name="Burstein D."/>
            <person name="Amaro F."/>
            <person name="Zusman T."/>
            <person name="Lifshitz Z."/>
            <person name="Cohen O."/>
            <person name="Gilbert J.A."/>
            <person name="Pupko T."/>
            <person name="Shuman H.A."/>
            <person name="Segal G."/>
        </authorList>
    </citation>
    <scope>NUCLEOTIDE SEQUENCE [LARGE SCALE GENOMIC DNA]</scope>
    <source>
        <strain evidence="1 2">WIGA</strain>
    </source>
</reference>
<dbReference type="Proteomes" id="UP000054695">
    <property type="component" value="Unassembled WGS sequence"/>
</dbReference>
<dbReference type="RefSeq" id="WP_058458574.1">
    <property type="nucleotide sequence ID" value="NZ_CAAAIY010000029.1"/>
</dbReference>
<dbReference type="EMBL" id="LNXU01000011">
    <property type="protein sequence ID" value="KTC75273.1"/>
    <property type="molecule type" value="Genomic_DNA"/>
</dbReference>
<gene>
    <name evidence="1" type="ORF">Lboz_0880</name>
</gene>
<proteinExistence type="predicted"/>
<keyword evidence="2" id="KW-1185">Reference proteome</keyword>
<dbReference type="AlphaFoldDB" id="A0A0W0RW51"/>
<comment type="caution">
    <text evidence="1">The sequence shown here is derived from an EMBL/GenBank/DDBJ whole genome shotgun (WGS) entry which is preliminary data.</text>
</comment>
<organism evidence="1 2">
    <name type="scientific">Legionella bozemanae</name>
    <name type="common">Fluoribacter bozemanae</name>
    <dbReference type="NCBI Taxonomy" id="447"/>
    <lineage>
        <taxon>Bacteria</taxon>
        <taxon>Pseudomonadati</taxon>
        <taxon>Pseudomonadota</taxon>
        <taxon>Gammaproteobacteria</taxon>
        <taxon>Legionellales</taxon>
        <taxon>Legionellaceae</taxon>
        <taxon>Legionella</taxon>
    </lineage>
</organism>
<name>A0A0W0RW51_LEGBO</name>
<dbReference type="PATRIC" id="fig|447.4.peg.951"/>
<protein>
    <recommendedName>
        <fullName evidence="3">CYTH domain-containing protein</fullName>
    </recommendedName>
</protein>